<name>A0A154P219_DUFNO</name>
<sequence>MGSYASGDIRKIVHSSEDDEGYENQSFYSTMSVELVPLVQPASDDSDKPFWAENELSSSESKHQLIKKQKRRHSLSYRNRIARHRGRSAIFQSSSSSLDSVSGHISSRVLKQERRNHCTSRFAVEKLQPGCSITKKKLAHNKVTSFLLNDQNIYSRCKNPVRDYFIINERGKNQYENLGEVRTRTPLCPAFGLLVLGFCMIFVILLAWNFNNTINQTNNIHVYYLKVQRLPLNVVSKRFLSFGLDTSLLRDMKNLPIENEKFITLARHLAPAYVRIGGTSSDCLFFNQTMQISTEKQISPVDGQDIGNFTITDVDFENLYNFAMKSKLRMIFDLNVLIRDANNFWNNTNAKSIILFAKEKHMKLDWQLGNEPNSFHHVFSRNVSATQLANDYYQLKLLLNQIGYNWSILVGPEVNHVGDANHKGEHYAETFLKNDKDSVNYLTWHQYYLNGREAQVTDFINVSTFNYLPMQIRSMNEAIKSSGKNIPMWLSETSTAYGGGAPELSNRFVAGFLWLDKLGYSASAGLNVVTRQSLFGGNYAMVGPDLMPNPDWWLSIVYKHFVSEKVLKLISLNNFDCVRLYAHCTPEKVLISRVSAITIYGVNINEVSTHVIIHGVLPILHKNAKIFLYTLTSDDLQSRLIKMNGKILKLQPNGDLPPFRPVILEPTQVITLPPYSMVFMIIHGAEVPACNT</sequence>
<dbReference type="SUPFAM" id="SSF51445">
    <property type="entry name" value="(Trans)glycosidases"/>
    <property type="match status" value="1"/>
</dbReference>
<dbReference type="EMBL" id="KQ434803">
    <property type="protein sequence ID" value="KZC05907.1"/>
    <property type="molecule type" value="Genomic_DNA"/>
</dbReference>
<evidence type="ECO:0000256" key="1">
    <source>
        <dbReference type="ARBA" id="ARBA00009800"/>
    </source>
</evidence>
<evidence type="ECO:0000256" key="2">
    <source>
        <dbReference type="SAM" id="Phobius"/>
    </source>
</evidence>
<keyword evidence="2" id="KW-1133">Transmembrane helix</keyword>
<feature type="transmembrane region" description="Helical" evidence="2">
    <location>
        <begin position="190"/>
        <end position="210"/>
    </location>
</feature>
<keyword evidence="2" id="KW-0472">Membrane</keyword>
<dbReference type="AlphaFoldDB" id="A0A154P219"/>
<dbReference type="InterPro" id="IPR005199">
    <property type="entry name" value="Glyco_hydro_79"/>
</dbReference>
<gene>
    <name evidence="3" type="ORF">WN55_06080</name>
</gene>
<comment type="similarity">
    <text evidence="1">Belongs to the glycosyl hydrolase 79 family.</text>
</comment>
<dbReference type="Gene3D" id="3.20.20.80">
    <property type="entry name" value="Glycosidases"/>
    <property type="match status" value="1"/>
</dbReference>
<accession>A0A154P219</accession>
<dbReference type="InterPro" id="IPR017853">
    <property type="entry name" value="GH"/>
</dbReference>
<evidence type="ECO:0000313" key="4">
    <source>
        <dbReference type="Proteomes" id="UP000076502"/>
    </source>
</evidence>
<proteinExistence type="inferred from homology"/>
<dbReference type="GO" id="GO:0005615">
    <property type="term" value="C:extracellular space"/>
    <property type="evidence" value="ECO:0007669"/>
    <property type="project" value="TreeGrafter"/>
</dbReference>
<evidence type="ECO:0000313" key="3">
    <source>
        <dbReference type="EMBL" id="KZC05907.1"/>
    </source>
</evidence>
<organism evidence="3 4">
    <name type="scientific">Dufourea novaeangliae</name>
    <name type="common">Sweat bee</name>
    <dbReference type="NCBI Taxonomy" id="178035"/>
    <lineage>
        <taxon>Eukaryota</taxon>
        <taxon>Metazoa</taxon>
        <taxon>Ecdysozoa</taxon>
        <taxon>Arthropoda</taxon>
        <taxon>Hexapoda</taxon>
        <taxon>Insecta</taxon>
        <taxon>Pterygota</taxon>
        <taxon>Neoptera</taxon>
        <taxon>Endopterygota</taxon>
        <taxon>Hymenoptera</taxon>
        <taxon>Apocrita</taxon>
        <taxon>Aculeata</taxon>
        <taxon>Apoidea</taxon>
        <taxon>Anthophila</taxon>
        <taxon>Halictidae</taxon>
        <taxon>Rophitinae</taxon>
        <taxon>Dufourea</taxon>
    </lineage>
</organism>
<protein>
    <submittedName>
        <fullName evidence="3">Heparanase</fullName>
    </submittedName>
</protein>
<dbReference type="OrthoDB" id="726732at2759"/>
<reference evidence="3 4" key="1">
    <citation type="submission" date="2015-07" db="EMBL/GenBank/DDBJ databases">
        <title>The genome of Dufourea novaeangliae.</title>
        <authorList>
            <person name="Pan H."/>
            <person name="Kapheim K."/>
        </authorList>
    </citation>
    <scope>NUCLEOTIDE SEQUENCE [LARGE SCALE GENOMIC DNA]</scope>
    <source>
        <strain evidence="3">0120121106</strain>
        <tissue evidence="3">Whole body</tissue>
    </source>
</reference>
<dbReference type="PANTHER" id="PTHR46145:SF4">
    <property type="entry name" value="HEPARANASE"/>
    <property type="match status" value="1"/>
</dbReference>
<dbReference type="GO" id="GO:0016798">
    <property type="term" value="F:hydrolase activity, acting on glycosyl bonds"/>
    <property type="evidence" value="ECO:0007669"/>
    <property type="project" value="InterPro"/>
</dbReference>
<keyword evidence="2" id="KW-0812">Transmembrane</keyword>
<dbReference type="GO" id="GO:0016020">
    <property type="term" value="C:membrane"/>
    <property type="evidence" value="ECO:0007669"/>
    <property type="project" value="InterPro"/>
</dbReference>
<dbReference type="Proteomes" id="UP000076502">
    <property type="component" value="Unassembled WGS sequence"/>
</dbReference>
<dbReference type="STRING" id="178035.A0A154P219"/>
<dbReference type="GO" id="GO:0031012">
    <property type="term" value="C:extracellular matrix"/>
    <property type="evidence" value="ECO:0007669"/>
    <property type="project" value="TreeGrafter"/>
</dbReference>
<dbReference type="Pfam" id="PF03662">
    <property type="entry name" value="Glyco_hydro_79n"/>
    <property type="match status" value="1"/>
</dbReference>
<dbReference type="PANTHER" id="PTHR46145">
    <property type="entry name" value="HEPARANASE"/>
    <property type="match status" value="1"/>
</dbReference>
<keyword evidence="4" id="KW-1185">Reference proteome</keyword>